<feature type="transmembrane region" description="Helical" evidence="1">
    <location>
        <begin position="188"/>
        <end position="206"/>
    </location>
</feature>
<dbReference type="EMBL" id="NIHT01000015">
    <property type="protein sequence ID" value="PLT74011.1"/>
    <property type="molecule type" value="Genomic_DNA"/>
</dbReference>
<reference evidence="4" key="2">
    <citation type="journal article" date="2020" name="Cell Host Microbe">
        <title>Functional and Genomic Variation between Human-Derived Isolates of Lachnospiraceae Reveals Inter- and Intra-Species Diversity.</title>
        <authorList>
            <person name="Sorbara M.T."/>
            <person name="Littmann E.R."/>
            <person name="Fontana E."/>
            <person name="Moody T.U."/>
            <person name="Kohout C.E."/>
            <person name="Gjonbalaj M."/>
            <person name="Eaton V."/>
            <person name="Seok R."/>
            <person name="Leiner I.M."/>
            <person name="Pamer E.G."/>
        </authorList>
    </citation>
    <scope>NUCLEOTIDE SEQUENCE</scope>
    <source>
        <strain evidence="4">MSK.11.9</strain>
    </source>
</reference>
<dbReference type="EMBL" id="JAPZEG010000008">
    <property type="protein sequence ID" value="MDE1203531.1"/>
    <property type="molecule type" value="Genomic_DNA"/>
</dbReference>
<feature type="transmembrane region" description="Helical" evidence="1">
    <location>
        <begin position="78"/>
        <end position="96"/>
    </location>
</feature>
<feature type="transmembrane region" description="Helical" evidence="1">
    <location>
        <begin position="125"/>
        <end position="148"/>
    </location>
</feature>
<dbReference type="Proteomes" id="UP001296581">
    <property type="component" value="Unassembled WGS sequence"/>
</dbReference>
<dbReference type="Proteomes" id="UP000235093">
    <property type="component" value="Unassembled WGS sequence"/>
</dbReference>
<keyword evidence="1" id="KW-1133">Transmembrane helix</keyword>
<evidence type="ECO:0000313" key="4">
    <source>
        <dbReference type="EMBL" id="NSI64499.1"/>
    </source>
</evidence>
<dbReference type="Proteomes" id="UP001211731">
    <property type="component" value="Unassembled WGS sequence"/>
</dbReference>
<reference evidence="3" key="4">
    <citation type="submission" date="2022-12" db="EMBL/GenBank/DDBJ databases">
        <title>Genome of R. gnavus strain RSHDN_120.</title>
        <authorList>
            <person name="Abdugheni R."/>
        </authorList>
    </citation>
    <scope>NUCLEOTIDE SEQUENCE</scope>
    <source>
        <strain evidence="3">RSHDN_120</strain>
    </source>
</reference>
<dbReference type="EMBL" id="JAAIRY010000004">
    <property type="protein sequence ID" value="NSI64499.1"/>
    <property type="molecule type" value="Genomic_DNA"/>
</dbReference>
<reference evidence="2" key="5">
    <citation type="submission" date="2023-01" db="EMBL/GenBank/DDBJ databases">
        <title>Human gut microbiome strain richness.</title>
        <authorList>
            <person name="Chen-Liaw A."/>
        </authorList>
    </citation>
    <scope>NUCLEOTIDE SEQUENCE</scope>
    <source>
        <strain evidence="2">1001217st1_A9_1001217B_191108</strain>
    </source>
</reference>
<accession>A0A2N5NP43</accession>
<dbReference type="GO" id="GO:0140359">
    <property type="term" value="F:ABC-type transporter activity"/>
    <property type="evidence" value="ECO:0007669"/>
    <property type="project" value="InterPro"/>
</dbReference>
<dbReference type="RefSeq" id="WP_101884102.1">
    <property type="nucleotide sequence ID" value="NZ_CAXUME010000008.1"/>
</dbReference>
<feature type="transmembrane region" description="Helical" evidence="1">
    <location>
        <begin position="160"/>
        <end position="181"/>
    </location>
</feature>
<name>A0A2N5NP43_MEDGN</name>
<organism evidence="4 7">
    <name type="scientific">Mediterraneibacter gnavus</name>
    <name type="common">Ruminococcus gnavus</name>
    <dbReference type="NCBI Taxonomy" id="33038"/>
    <lineage>
        <taxon>Bacteria</taxon>
        <taxon>Bacillati</taxon>
        <taxon>Bacillota</taxon>
        <taxon>Clostridia</taxon>
        <taxon>Lachnospirales</taxon>
        <taxon>Lachnospiraceae</taxon>
        <taxon>Mediterraneibacter</taxon>
    </lineage>
</organism>
<dbReference type="AlphaFoldDB" id="A0A2N5NP43"/>
<dbReference type="PANTHER" id="PTHR37305">
    <property type="entry name" value="INTEGRAL MEMBRANE PROTEIN-RELATED"/>
    <property type="match status" value="1"/>
</dbReference>
<evidence type="ECO:0000313" key="7">
    <source>
        <dbReference type="Proteomes" id="UP001296581"/>
    </source>
</evidence>
<reference evidence="5 6" key="1">
    <citation type="journal article" date="2017" name="Genome Med.">
        <title>A novel Ruminococcus gnavus clade enriched in inflammatory bowel disease patients.</title>
        <authorList>
            <person name="Hall A.B."/>
            <person name="Yassour M."/>
            <person name="Sauk J."/>
            <person name="Garner A."/>
            <person name="Jiang X."/>
            <person name="Arthur T."/>
            <person name="Lagoudas G.K."/>
            <person name="Vatanen T."/>
            <person name="Fornelos N."/>
            <person name="Wilson R."/>
            <person name="Bertha M."/>
            <person name="Cohen M."/>
            <person name="Garber J."/>
            <person name="Khalili H."/>
            <person name="Gevers D."/>
            <person name="Ananthakrishnan A.N."/>
            <person name="Kugathasan S."/>
            <person name="Lander E.S."/>
            <person name="Blainey P."/>
            <person name="Vlamakis H."/>
            <person name="Xavier R.J."/>
            <person name="Huttenhower C."/>
        </authorList>
    </citation>
    <scope>NUCLEOTIDE SEQUENCE [LARGE SCALE GENOMIC DNA]</scope>
    <source>
        <strain evidence="5 6">RJX1125</strain>
    </source>
</reference>
<evidence type="ECO:0000313" key="5">
    <source>
        <dbReference type="EMBL" id="PLT74011.1"/>
    </source>
</evidence>
<feature type="transmembrane region" description="Helical" evidence="1">
    <location>
        <begin position="236"/>
        <end position="255"/>
    </location>
</feature>
<feature type="transmembrane region" description="Helical" evidence="1">
    <location>
        <begin position="15"/>
        <end position="34"/>
    </location>
</feature>
<sequence>MILIKHELKQGWKSLAVWTASIGFFIIICVFLYPEMKGEMEDMNEMFSSMGAFSSAFGMDRLNFGTLIGFYATECGNILGLGGAFFASLIAVSSLAKEEKEHTAEFLFAHPISRKKILTEKLTSVLFQLLILNVIVFLFSVGSISLIGEEILWKEICLLHLAYFLIQIELAGICFGISAFLRRSGLGIGLGIATMMYFLNIIANISDQAKFLKYITPFGYANGADIVENGSLDTDMVLTGMLFAVIGILTAYWKYSRKDIQA</sequence>
<evidence type="ECO:0000313" key="6">
    <source>
        <dbReference type="Proteomes" id="UP000235093"/>
    </source>
</evidence>
<dbReference type="Pfam" id="PF12679">
    <property type="entry name" value="ABC2_membrane_2"/>
    <property type="match status" value="1"/>
</dbReference>
<gene>
    <name evidence="5" type="ORF">CDL23_10280</name>
    <name evidence="4" type="ORF">G4981_04300</name>
    <name evidence="3" type="ORF">O4N78_08110</name>
    <name evidence="2" type="ORF">PNU63_05595</name>
</gene>
<dbReference type="Proteomes" id="UP001149331">
    <property type="component" value="Unassembled WGS sequence"/>
</dbReference>
<keyword evidence="1" id="KW-0812">Transmembrane</keyword>
<evidence type="ECO:0000256" key="1">
    <source>
        <dbReference type="SAM" id="Phobius"/>
    </source>
</evidence>
<reference evidence="4" key="3">
    <citation type="submission" date="2020-02" db="EMBL/GenBank/DDBJ databases">
        <authorList>
            <person name="Littmann E."/>
            <person name="Sorbara M."/>
        </authorList>
    </citation>
    <scope>NUCLEOTIDE SEQUENCE</scope>
    <source>
        <strain evidence="4">MSK.11.9</strain>
    </source>
</reference>
<dbReference type="PANTHER" id="PTHR37305:SF1">
    <property type="entry name" value="MEMBRANE PROTEIN"/>
    <property type="match status" value="1"/>
</dbReference>
<evidence type="ECO:0000313" key="3">
    <source>
        <dbReference type="EMBL" id="MDE1203531.1"/>
    </source>
</evidence>
<keyword evidence="1" id="KW-0472">Membrane</keyword>
<evidence type="ECO:0000313" key="2">
    <source>
        <dbReference type="EMBL" id="MDB8738252.1"/>
    </source>
</evidence>
<dbReference type="GO" id="GO:0005886">
    <property type="term" value="C:plasma membrane"/>
    <property type="evidence" value="ECO:0007669"/>
    <property type="project" value="UniProtKB-SubCell"/>
</dbReference>
<dbReference type="EMBL" id="JAQMLR010000004">
    <property type="protein sequence ID" value="MDB8738252.1"/>
    <property type="molecule type" value="Genomic_DNA"/>
</dbReference>
<protein>
    <submittedName>
        <fullName evidence="4 5">ABC transporter permease</fullName>
    </submittedName>
</protein>
<comment type="caution">
    <text evidence="4">The sequence shown here is derived from an EMBL/GenBank/DDBJ whole genome shotgun (WGS) entry which is preliminary data.</text>
</comment>
<proteinExistence type="predicted"/>